<reference evidence="2 3" key="2">
    <citation type="submission" date="2018-11" db="EMBL/GenBank/DDBJ databases">
        <authorList>
            <consortium name="Pathogen Informatics"/>
        </authorList>
    </citation>
    <scope>NUCLEOTIDE SEQUENCE [LARGE SCALE GENOMIC DNA]</scope>
    <source>
        <strain evidence="2">Dakar</strain>
        <strain evidence="3">Dakar, Senegal</strain>
    </source>
</reference>
<keyword evidence="1" id="KW-0812">Transmembrane</keyword>
<sequence>MTYNQEILIRQVIPPPTSVLSTFNQHIYTKLHRSILLRSPRYLIIPQIQPSLSSPFLSKTSRSTSYNLNNSTDRKVSNLSSNRTDITLNLNNQHLFSNPYVYQTLPAEICLQLVVCLLKDKRQISLQEAITRAAYVLHERSLFLGKLEMIFCNIQCYLVQMFWILTVISCHTLIVLLIFILCDLNHENSTVTTGPLY</sequence>
<proteinExistence type="predicted"/>
<dbReference type="Proteomes" id="UP000279833">
    <property type="component" value="Unassembled WGS sequence"/>
</dbReference>
<evidence type="ECO:0000313" key="3">
    <source>
        <dbReference type="Proteomes" id="UP000279833"/>
    </source>
</evidence>
<organism evidence="4">
    <name type="scientific">Schistosoma curassoni</name>
    <dbReference type="NCBI Taxonomy" id="6186"/>
    <lineage>
        <taxon>Eukaryota</taxon>
        <taxon>Metazoa</taxon>
        <taxon>Spiralia</taxon>
        <taxon>Lophotrochozoa</taxon>
        <taxon>Platyhelminthes</taxon>
        <taxon>Trematoda</taxon>
        <taxon>Digenea</taxon>
        <taxon>Strigeidida</taxon>
        <taxon>Schistosomatoidea</taxon>
        <taxon>Schistosomatidae</taxon>
        <taxon>Schistosoma</taxon>
    </lineage>
</organism>
<dbReference type="EMBL" id="UZAK01003518">
    <property type="protein sequence ID" value="VDO80102.1"/>
    <property type="molecule type" value="Genomic_DNA"/>
</dbReference>
<keyword evidence="1" id="KW-1133">Transmembrane helix</keyword>
<protein>
    <submittedName>
        <fullName evidence="4">Cyclin_C domain-containing protein</fullName>
    </submittedName>
</protein>
<evidence type="ECO:0000256" key="1">
    <source>
        <dbReference type="SAM" id="Phobius"/>
    </source>
</evidence>
<evidence type="ECO:0000313" key="2">
    <source>
        <dbReference type="EMBL" id="VDO80102.1"/>
    </source>
</evidence>
<feature type="transmembrane region" description="Helical" evidence="1">
    <location>
        <begin position="161"/>
        <end position="182"/>
    </location>
</feature>
<dbReference type="WBParaSite" id="SCUD_0000319901-mRNA-1">
    <property type="protein sequence ID" value="SCUD_0000319901-mRNA-1"/>
    <property type="gene ID" value="SCUD_0000319901"/>
</dbReference>
<dbReference type="AlphaFoldDB" id="A0A183JKG9"/>
<reference evidence="4" key="1">
    <citation type="submission" date="2016-06" db="UniProtKB">
        <authorList>
            <consortium name="WormBaseParasite"/>
        </authorList>
    </citation>
    <scope>IDENTIFICATION</scope>
</reference>
<keyword evidence="3" id="KW-1185">Reference proteome</keyword>
<name>A0A183JKG9_9TREM</name>
<evidence type="ECO:0000313" key="4">
    <source>
        <dbReference type="WBParaSite" id="SCUD_0000319901-mRNA-1"/>
    </source>
</evidence>
<keyword evidence="1" id="KW-0472">Membrane</keyword>
<gene>
    <name evidence="2" type="ORF">SCUD_LOCUS3199</name>
</gene>
<accession>A0A183JKG9</accession>